<dbReference type="Gene3D" id="3.40.1260.10">
    <property type="entry name" value="DsrEFH-like"/>
    <property type="match status" value="1"/>
</dbReference>
<dbReference type="InterPro" id="IPR027396">
    <property type="entry name" value="DsrEFH-like"/>
</dbReference>
<dbReference type="Pfam" id="PF02635">
    <property type="entry name" value="DsrE"/>
    <property type="match status" value="1"/>
</dbReference>
<dbReference type="AlphaFoldDB" id="A0A2T2XEE6"/>
<protein>
    <submittedName>
        <fullName evidence="1">Uncharacterized protein</fullName>
    </submittedName>
</protein>
<dbReference type="InterPro" id="IPR003787">
    <property type="entry name" value="Sulphur_relay_DsrE/F-like"/>
</dbReference>
<evidence type="ECO:0000313" key="2">
    <source>
        <dbReference type="Proteomes" id="UP000242972"/>
    </source>
</evidence>
<accession>A0A2T2XEE6</accession>
<reference evidence="1 2" key="1">
    <citation type="journal article" date="2014" name="BMC Genomics">
        <title>Comparison of environmental and isolate Sulfobacillus genomes reveals diverse carbon, sulfur, nitrogen, and hydrogen metabolisms.</title>
        <authorList>
            <person name="Justice N.B."/>
            <person name="Norman A."/>
            <person name="Brown C.T."/>
            <person name="Singh A."/>
            <person name="Thomas B.C."/>
            <person name="Banfield J.F."/>
        </authorList>
    </citation>
    <scope>NUCLEOTIDE SEQUENCE [LARGE SCALE GENOMIC DNA]</scope>
    <source>
        <strain evidence="1">AMDSBA4</strain>
    </source>
</reference>
<comment type="caution">
    <text evidence="1">The sequence shown here is derived from an EMBL/GenBank/DDBJ whole genome shotgun (WGS) entry which is preliminary data.</text>
</comment>
<organism evidence="1 2">
    <name type="scientific">Sulfobacillus benefaciens</name>
    <dbReference type="NCBI Taxonomy" id="453960"/>
    <lineage>
        <taxon>Bacteria</taxon>
        <taxon>Bacillati</taxon>
        <taxon>Bacillota</taxon>
        <taxon>Clostridia</taxon>
        <taxon>Eubacteriales</taxon>
        <taxon>Clostridiales Family XVII. Incertae Sedis</taxon>
        <taxon>Sulfobacillus</taxon>
    </lineage>
</organism>
<gene>
    <name evidence="1" type="ORF">C7B46_12325</name>
</gene>
<dbReference type="SUPFAM" id="SSF75169">
    <property type="entry name" value="DsrEFH-like"/>
    <property type="match status" value="1"/>
</dbReference>
<sequence length="116" mass="12606">MGKIAIVVMSGKDNPPRALSGLHVAKRIYDARHENGIEDVEVFLFTEGLRVIGDTGGEMARLVHELIDAGIVVGGCSNQLNSWGLADEAKSTGIFAEFARDAFSRYAREGYTVMTF</sequence>
<evidence type="ECO:0000313" key="1">
    <source>
        <dbReference type="EMBL" id="PSR32865.1"/>
    </source>
</evidence>
<dbReference type="Proteomes" id="UP000242972">
    <property type="component" value="Unassembled WGS sequence"/>
</dbReference>
<dbReference type="EMBL" id="PXYW01000030">
    <property type="protein sequence ID" value="PSR32865.1"/>
    <property type="molecule type" value="Genomic_DNA"/>
</dbReference>
<name>A0A2T2XEE6_9FIRM</name>
<proteinExistence type="predicted"/>